<gene>
    <name evidence="1" type="ORF">MPEBLZ_00498</name>
</gene>
<dbReference type="Proteomes" id="UP000050360">
    <property type="component" value="Unassembled WGS sequence"/>
</dbReference>
<evidence type="ECO:0000313" key="1">
    <source>
        <dbReference type="EMBL" id="KPQ44915.1"/>
    </source>
</evidence>
<dbReference type="AlphaFoldDB" id="A0A0P8A9F1"/>
<dbReference type="EMBL" id="LKCM01000042">
    <property type="protein sequence ID" value="KPQ44915.1"/>
    <property type="molecule type" value="Genomic_DNA"/>
</dbReference>
<dbReference type="Gene3D" id="3.30.300.20">
    <property type="match status" value="1"/>
</dbReference>
<dbReference type="InterPro" id="IPR003718">
    <property type="entry name" value="OsmC/Ohr_fam"/>
</dbReference>
<dbReference type="InterPro" id="IPR015946">
    <property type="entry name" value="KH_dom-like_a/b"/>
</dbReference>
<protein>
    <submittedName>
        <fullName evidence="1">OsmC-like protein</fullName>
    </submittedName>
</protein>
<comment type="caution">
    <text evidence="1">The sequence shown here is derived from an EMBL/GenBank/DDBJ whole genome shotgun (WGS) entry which is preliminary data.</text>
</comment>
<dbReference type="PANTHER" id="PTHR42830:SF2">
    <property type="entry name" value="OSMC_OHR FAMILY PROTEIN"/>
    <property type="match status" value="1"/>
</dbReference>
<proteinExistence type="predicted"/>
<reference evidence="1 2" key="1">
    <citation type="submission" date="2015-09" db="EMBL/GenBank/DDBJ databases">
        <title>A metagenomics-based metabolic model of nitrate-dependent anaerobic oxidation of methane by Methanoperedens-like archaea.</title>
        <authorList>
            <person name="Arshad A."/>
            <person name="Speth D.R."/>
            <person name="De Graaf R.M."/>
            <person name="Op Den Camp H.J."/>
            <person name="Jetten M.S."/>
            <person name="Welte C.U."/>
        </authorList>
    </citation>
    <scope>NUCLEOTIDE SEQUENCE [LARGE SCALE GENOMIC DNA]</scope>
</reference>
<dbReference type="InterPro" id="IPR052707">
    <property type="entry name" value="OsmC_Ohr_Peroxiredoxin"/>
</dbReference>
<sequence length="143" mass="16454">MEQDKWLYHNTLKWKGEKKADLRFIESKQEIEVATPPEFGGHENIISPEDLFVSSANVCYMTTLLGTLKNMGVELISYESRAEGILETVDKMKIFTKIIIRPKIKAKETEEKIRMILNHAEKRCLVANSMKTQVIIEPEIETA</sequence>
<dbReference type="PANTHER" id="PTHR42830">
    <property type="entry name" value="OSMOTICALLY INDUCIBLE FAMILY PROTEIN"/>
    <property type="match status" value="1"/>
</dbReference>
<organism evidence="1 2">
    <name type="scientific">Candidatus Methanoperedens nitratireducens</name>
    <dbReference type="NCBI Taxonomy" id="1392998"/>
    <lineage>
        <taxon>Archaea</taxon>
        <taxon>Methanobacteriati</taxon>
        <taxon>Methanobacteriota</taxon>
        <taxon>Stenosarchaea group</taxon>
        <taxon>Methanomicrobia</taxon>
        <taxon>Methanosarcinales</taxon>
        <taxon>ANME-2 cluster</taxon>
        <taxon>Candidatus Methanoperedentaceae</taxon>
        <taxon>Candidatus Methanoperedens</taxon>
    </lineage>
</organism>
<name>A0A0P8A9F1_9EURY</name>
<dbReference type="SUPFAM" id="SSF82784">
    <property type="entry name" value="OsmC-like"/>
    <property type="match status" value="1"/>
</dbReference>
<dbReference type="Pfam" id="PF02566">
    <property type="entry name" value="OsmC"/>
    <property type="match status" value="1"/>
</dbReference>
<evidence type="ECO:0000313" key="2">
    <source>
        <dbReference type="Proteomes" id="UP000050360"/>
    </source>
</evidence>
<dbReference type="InterPro" id="IPR036102">
    <property type="entry name" value="OsmC/Ohrsf"/>
</dbReference>
<accession>A0A0P8A9F1</accession>